<dbReference type="GO" id="GO:0006874">
    <property type="term" value="P:intracellular calcium ion homeostasis"/>
    <property type="evidence" value="ECO:0007669"/>
    <property type="project" value="TreeGrafter"/>
</dbReference>
<sequence length="607" mass="66209">MARKPSLAVLLALLFFLCSPAHCRLIGGGSDLVSDGVDGGLRGPRLIRLGGYLASDSCDQTYGFMPCTGTALGNLFLLLVYGYLMFVAATYLSKGSELLLEILGPGIIGGLTETAQSQVSVGMGLLAGSTVMLLTVIWGTCVIVGKCDLQDSVAVDGKDTKIAVDGKDTKGFSLTGSGVSTDIWTSYGARIMAISVIPFIVVQLLQVLNSTSGRHLAILIALILSLLLLISYCLYQKVHSIDELYTPSSSSAFLQYNTWCPGRTFGIGLSDRRSFLPSLAYAYQIFQPKIQQRRLAYAKHKHVKSGILNYLKKHSLGRLSTDQGTPNKEVIERLFHALDLDKDGHLSRSEIKALILGIQLKEIDFDVDKAATKVIEDLDTNCDSLVTSGEFIEGIGKWLKEAMKSKAPHIAGSDSDKFLVRFHEQTKREHDIWDDQSDEEIEGIENTKWTSFKAVLLLLLGTVIAAIFADPLVDAVDNFSTATSIPSFFISFIALPVATNSSEAVSAIIFATRKRLRSSSLTFSELYGAVTMNNVLCLTVFLAIVYIRGLTWDFSSEVLVIVIVCLLMSASASFRTTYPLWTSIVAFLLYPVSLALVYVLDYVLGWS</sequence>
<feature type="transmembrane region" description="Helical" evidence="17">
    <location>
        <begin position="485"/>
        <end position="511"/>
    </location>
</feature>
<evidence type="ECO:0000256" key="1">
    <source>
        <dbReference type="ARBA" id="ARBA00004651"/>
    </source>
</evidence>
<evidence type="ECO:0000256" key="12">
    <source>
        <dbReference type="ARBA" id="ARBA00023016"/>
    </source>
</evidence>
<proteinExistence type="inferred from homology"/>
<keyword evidence="18" id="KW-0732">Signal</keyword>
<keyword evidence="4" id="KW-0050">Antiport</keyword>
<keyword evidence="3" id="KW-0813">Transport</keyword>
<dbReference type="GO" id="GO:0015369">
    <property type="term" value="F:calcium:proton antiporter activity"/>
    <property type="evidence" value="ECO:0007669"/>
    <property type="project" value="TreeGrafter"/>
</dbReference>
<keyword evidence="11 17" id="KW-1133">Transmembrane helix</keyword>
<dbReference type="SUPFAM" id="SSF47473">
    <property type="entry name" value="EF-hand"/>
    <property type="match status" value="1"/>
</dbReference>
<comment type="subcellular location">
    <subcellularLocation>
        <location evidence="1">Cell membrane</location>
        <topology evidence="1">Multi-pass membrane protein</topology>
    </subcellularLocation>
</comment>
<dbReference type="GO" id="GO:0006814">
    <property type="term" value="P:sodium ion transport"/>
    <property type="evidence" value="ECO:0007669"/>
    <property type="project" value="UniProtKB-KW"/>
</dbReference>
<keyword evidence="9" id="KW-0677">Repeat</keyword>
<dbReference type="PANTHER" id="PTHR31503:SF36">
    <property type="entry name" value="SODIUM_CALCIUM EXCHANGER MEMBRANE REGION DOMAIN-CONTAINING PROTEIN"/>
    <property type="match status" value="1"/>
</dbReference>
<keyword evidence="21" id="KW-1185">Reference proteome</keyword>
<dbReference type="InterPro" id="IPR002048">
    <property type="entry name" value="EF_hand_dom"/>
</dbReference>
<dbReference type="EMBL" id="JAVXUO010001040">
    <property type="protein sequence ID" value="KAK2986634.1"/>
    <property type="molecule type" value="Genomic_DNA"/>
</dbReference>
<feature type="chain" id="PRO_5041650759" description="EF-hand domain-containing protein" evidence="18">
    <location>
        <begin position="24"/>
        <end position="607"/>
    </location>
</feature>
<dbReference type="Proteomes" id="UP001187471">
    <property type="component" value="Unassembled WGS sequence"/>
</dbReference>
<evidence type="ECO:0000259" key="19">
    <source>
        <dbReference type="PROSITE" id="PS50222"/>
    </source>
</evidence>
<evidence type="ECO:0000256" key="17">
    <source>
        <dbReference type="SAM" id="Phobius"/>
    </source>
</evidence>
<reference evidence="20" key="1">
    <citation type="submission" date="2022-12" db="EMBL/GenBank/DDBJ databases">
        <title>Draft genome assemblies for two species of Escallonia (Escalloniales).</title>
        <authorList>
            <person name="Chanderbali A."/>
            <person name="Dervinis C."/>
            <person name="Anghel I."/>
            <person name="Soltis D."/>
            <person name="Soltis P."/>
            <person name="Zapata F."/>
        </authorList>
    </citation>
    <scope>NUCLEOTIDE SEQUENCE</scope>
    <source>
        <strain evidence="20">UCBG92.1500</strain>
        <tissue evidence="20">Leaf</tissue>
    </source>
</reference>
<evidence type="ECO:0000256" key="11">
    <source>
        <dbReference type="ARBA" id="ARBA00022989"/>
    </source>
</evidence>
<gene>
    <name evidence="20" type="ORF">RJ640_004390</name>
</gene>
<keyword evidence="10" id="KW-0106">Calcium</keyword>
<name>A0AA88RJB6_9ASTE</name>
<keyword evidence="16" id="KW-0739">Sodium transport</keyword>
<dbReference type="Gene3D" id="1.10.238.10">
    <property type="entry name" value="EF-hand"/>
    <property type="match status" value="1"/>
</dbReference>
<evidence type="ECO:0000256" key="10">
    <source>
        <dbReference type="ARBA" id="ARBA00022837"/>
    </source>
</evidence>
<feature type="transmembrane region" description="Helical" evidence="17">
    <location>
        <begin position="71"/>
        <end position="92"/>
    </location>
</feature>
<dbReference type="FunFam" id="1.20.1420.30:FF:000019">
    <property type="entry name" value="Sodium/calcium exchanger NCL2"/>
    <property type="match status" value="1"/>
</dbReference>
<keyword evidence="7 17" id="KW-0812">Transmembrane</keyword>
<evidence type="ECO:0000256" key="18">
    <source>
        <dbReference type="SAM" id="SignalP"/>
    </source>
</evidence>
<evidence type="ECO:0000256" key="7">
    <source>
        <dbReference type="ARBA" id="ARBA00022692"/>
    </source>
</evidence>
<evidence type="ECO:0000313" key="20">
    <source>
        <dbReference type="EMBL" id="KAK2986634.1"/>
    </source>
</evidence>
<keyword evidence="6" id="KW-0109">Calcium transport</keyword>
<evidence type="ECO:0000256" key="14">
    <source>
        <dbReference type="ARBA" id="ARBA00023065"/>
    </source>
</evidence>
<dbReference type="Pfam" id="PF13499">
    <property type="entry name" value="EF-hand_7"/>
    <property type="match status" value="1"/>
</dbReference>
<feature type="transmembrane region" description="Helical" evidence="17">
    <location>
        <begin position="523"/>
        <end position="548"/>
    </location>
</feature>
<evidence type="ECO:0000256" key="5">
    <source>
        <dbReference type="ARBA" id="ARBA00022475"/>
    </source>
</evidence>
<evidence type="ECO:0000256" key="15">
    <source>
        <dbReference type="ARBA" id="ARBA00023136"/>
    </source>
</evidence>
<keyword evidence="15 17" id="KW-0472">Membrane</keyword>
<keyword evidence="12" id="KW-0346">Stress response</keyword>
<keyword evidence="8" id="KW-0479">Metal-binding</keyword>
<feature type="domain" description="EF-hand" evidence="19">
    <location>
        <begin position="326"/>
        <end position="361"/>
    </location>
</feature>
<dbReference type="PROSITE" id="PS00018">
    <property type="entry name" value="EF_HAND_1"/>
    <property type="match status" value="1"/>
</dbReference>
<dbReference type="InterPro" id="IPR004713">
    <property type="entry name" value="CaH_exchang"/>
</dbReference>
<comment type="caution">
    <text evidence="20">The sequence shown here is derived from an EMBL/GenBank/DDBJ whole genome shotgun (WGS) entry which is preliminary data.</text>
</comment>
<dbReference type="PANTHER" id="PTHR31503">
    <property type="entry name" value="VACUOLAR CALCIUM ION TRANSPORTER"/>
    <property type="match status" value="1"/>
</dbReference>
<feature type="transmembrane region" description="Helical" evidence="17">
    <location>
        <begin position="554"/>
        <end position="573"/>
    </location>
</feature>
<dbReference type="GO" id="GO:0005886">
    <property type="term" value="C:plasma membrane"/>
    <property type="evidence" value="ECO:0007669"/>
    <property type="project" value="UniProtKB-SubCell"/>
</dbReference>
<dbReference type="Pfam" id="PF01699">
    <property type="entry name" value="Na_Ca_ex"/>
    <property type="match status" value="1"/>
</dbReference>
<feature type="signal peptide" evidence="18">
    <location>
        <begin position="1"/>
        <end position="23"/>
    </location>
</feature>
<evidence type="ECO:0000256" key="16">
    <source>
        <dbReference type="ARBA" id="ARBA00023201"/>
    </source>
</evidence>
<evidence type="ECO:0000313" key="21">
    <source>
        <dbReference type="Proteomes" id="UP001187471"/>
    </source>
</evidence>
<dbReference type="InterPro" id="IPR004837">
    <property type="entry name" value="NaCa_Exmemb"/>
</dbReference>
<evidence type="ECO:0000256" key="13">
    <source>
        <dbReference type="ARBA" id="ARBA00023053"/>
    </source>
</evidence>
<feature type="transmembrane region" description="Helical" evidence="17">
    <location>
        <begin position="191"/>
        <end position="209"/>
    </location>
</feature>
<evidence type="ECO:0000256" key="3">
    <source>
        <dbReference type="ARBA" id="ARBA00022448"/>
    </source>
</evidence>
<organism evidence="20 21">
    <name type="scientific">Escallonia rubra</name>
    <dbReference type="NCBI Taxonomy" id="112253"/>
    <lineage>
        <taxon>Eukaryota</taxon>
        <taxon>Viridiplantae</taxon>
        <taxon>Streptophyta</taxon>
        <taxon>Embryophyta</taxon>
        <taxon>Tracheophyta</taxon>
        <taxon>Spermatophyta</taxon>
        <taxon>Magnoliopsida</taxon>
        <taxon>eudicotyledons</taxon>
        <taxon>Gunneridae</taxon>
        <taxon>Pentapetalae</taxon>
        <taxon>asterids</taxon>
        <taxon>campanulids</taxon>
        <taxon>Escalloniales</taxon>
        <taxon>Escalloniaceae</taxon>
        <taxon>Escallonia</taxon>
    </lineage>
</organism>
<evidence type="ECO:0000256" key="8">
    <source>
        <dbReference type="ARBA" id="ARBA00022723"/>
    </source>
</evidence>
<evidence type="ECO:0000256" key="9">
    <source>
        <dbReference type="ARBA" id="ARBA00022737"/>
    </source>
</evidence>
<dbReference type="AlphaFoldDB" id="A0AA88RJB6"/>
<protein>
    <recommendedName>
        <fullName evidence="19">EF-hand domain-containing protein</fullName>
    </recommendedName>
</protein>
<feature type="transmembrane region" description="Helical" evidence="17">
    <location>
        <begin position="454"/>
        <end position="473"/>
    </location>
</feature>
<dbReference type="InterPro" id="IPR018247">
    <property type="entry name" value="EF_Hand_1_Ca_BS"/>
</dbReference>
<keyword evidence="13" id="KW-0915">Sodium</keyword>
<accession>A0AA88RJB6</accession>
<feature type="transmembrane region" description="Helical" evidence="17">
    <location>
        <begin position="580"/>
        <end position="600"/>
    </location>
</feature>
<evidence type="ECO:0000256" key="4">
    <source>
        <dbReference type="ARBA" id="ARBA00022449"/>
    </source>
</evidence>
<dbReference type="GO" id="GO:0005509">
    <property type="term" value="F:calcium ion binding"/>
    <property type="evidence" value="ECO:0007669"/>
    <property type="project" value="InterPro"/>
</dbReference>
<comment type="similarity">
    <text evidence="2">Belongs to the Ca(2+):cation antiporter (CaCA) (TC 2.A.19) family.</text>
</comment>
<keyword evidence="5" id="KW-1003">Cell membrane</keyword>
<feature type="transmembrane region" description="Helical" evidence="17">
    <location>
        <begin position="215"/>
        <end position="235"/>
    </location>
</feature>
<dbReference type="PROSITE" id="PS50222">
    <property type="entry name" value="EF_HAND_2"/>
    <property type="match status" value="1"/>
</dbReference>
<evidence type="ECO:0000256" key="6">
    <source>
        <dbReference type="ARBA" id="ARBA00022568"/>
    </source>
</evidence>
<dbReference type="InterPro" id="IPR011992">
    <property type="entry name" value="EF-hand-dom_pair"/>
</dbReference>
<evidence type="ECO:0000256" key="2">
    <source>
        <dbReference type="ARBA" id="ARBA00008170"/>
    </source>
</evidence>
<keyword evidence="14" id="KW-0406">Ion transport</keyword>